<evidence type="ECO:0000259" key="1">
    <source>
        <dbReference type="PROSITE" id="PS50206"/>
    </source>
</evidence>
<feature type="domain" description="Rhodanese" evidence="1">
    <location>
        <begin position="25"/>
        <end position="120"/>
    </location>
</feature>
<dbReference type="SUPFAM" id="SSF52821">
    <property type="entry name" value="Rhodanese/Cell cycle control phosphatase"/>
    <property type="match status" value="1"/>
</dbReference>
<evidence type="ECO:0000313" key="3">
    <source>
        <dbReference type="Proteomes" id="UP000050902"/>
    </source>
</evidence>
<proteinExistence type="predicted"/>
<dbReference type="Pfam" id="PF00581">
    <property type="entry name" value="Rhodanese"/>
    <property type="match status" value="1"/>
</dbReference>
<keyword evidence="3" id="KW-1185">Reference proteome</keyword>
<evidence type="ECO:0000313" key="2">
    <source>
        <dbReference type="EMBL" id="KRG54757.1"/>
    </source>
</evidence>
<dbReference type="InterPro" id="IPR001763">
    <property type="entry name" value="Rhodanese-like_dom"/>
</dbReference>
<dbReference type="InterPro" id="IPR036873">
    <property type="entry name" value="Rhodanese-like_dom_sf"/>
</dbReference>
<sequence>MIGWLKTLFGLGGAQVPADEAAARMRDSAALVDVREPAEFARGHAPGARLLPLSRIRADTSTAIESLGLPEGTNDVLLVCQSGVRSRIAQAMLAKDTRHRCVNIAGGMNAWAAAGLPVTPPHR</sequence>
<dbReference type="EMBL" id="LDJG01000028">
    <property type="protein sequence ID" value="KRG54757.1"/>
    <property type="molecule type" value="Genomic_DNA"/>
</dbReference>
<gene>
    <name evidence="2" type="ORF">ABB22_15465</name>
</gene>
<dbReference type="RefSeq" id="WP_055771344.1">
    <property type="nucleotide sequence ID" value="NZ_LDJG01000028.1"/>
</dbReference>
<dbReference type="InterPro" id="IPR052367">
    <property type="entry name" value="Thiosulfate_ST/Rhodanese-like"/>
</dbReference>
<dbReference type="PANTHER" id="PTHR45431:SF3">
    <property type="entry name" value="RHODANESE-LIKE DOMAIN-CONTAINING PROTEIN 15, CHLOROPLASTIC"/>
    <property type="match status" value="1"/>
</dbReference>
<dbReference type="CDD" id="cd00158">
    <property type="entry name" value="RHOD"/>
    <property type="match status" value="1"/>
</dbReference>
<dbReference type="Proteomes" id="UP000050902">
    <property type="component" value="Unassembled WGS sequence"/>
</dbReference>
<dbReference type="PROSITE" id="PS50206">
    <property type="entry name" value="RHODANESE_3"/>
    <property type="match status" value="1"/>
</dbReference>
<organism evidence="2 3">
    <name type="scientific">Stenotrophomonas nitritireducens</name>
    <dbReference type="NCBI Taxonomy" id="83617"/>
    <lineage>
        <taxon>Bacteria</taxon>
        <taxon>Pseudomonadati</taxon>
        <taxon>Pseudomonadota</taxon>
        <taxon>Gammaproteobacteria</taxon>
        <taxon>Lysobacterales</taxon>
        <taxon>Lysobacteraceae</taxon>
        <taxon>Stenotrophomonas</taxon>
    </lineage>
</organism>
<dbReference type="Gene3D" id="3.40.250.10">
    <property type="entry name" value="Rhodanese-like domain"/>
    <property type="match status" value="1"/>
</dbReference>
<name>A0ABR5NGC3_9GAMM</name>
<reference evidence="2 3" key="1">
    <citation type="submission" date="2015-05" db="EMBL/GenBank/DDBJ databases">
        <title>Genome sequencing and analysis of members of genus Stenotrophomonas.</title>
        <authorList>
            <person name="Patil P.P."/>
            <person name="Midha S."/>
            <person name="Patil P.B."/>
        </authorList>
    </citation>
    <scope>NUCLEOTIDE SEQUENCE [LARGE SCALE GENOMIC DNA]</scope>
    <source>
        <strain evidence="2 3">DSM 12575</strain>
    </source>
</reference>
<comment type="caution">
    <text evidence="2">The sequence shown here is derived from an EMBL/GenBank/DDBJ whole genome shotgun (WGS) entry which is preliminary data.</text>
</comment>
<dbReference type="SMART" id="SM00450">
    <property type="entry name" value="RHOD"/>
    <property type="match status" value="1"/>
</dbReference>
<accession>A0ABR5NGC3</accession>
<protein>
    <recommendedName>
        <fullName evidence="1">Rhodanese domain-containing protein</fullName>
    </recommendedName>
</protein>
<dbReference type="PANTHER" id="PTHR45431">
    <property type="entry name" value="RHODANESE-LIKE DOMAIN-CONTAINING PROTEIN 15, CHLOROPLASTIC"/>
    <property type="match status" value="1"/>
</dbReference>